<sequence>MKGLDASVSSPNDNLMKKSILFFCIAVIWSPTFAQTAADYLSAPFPTYMTAAPDGKSIAWIFNDRGERNVFFAKAPEFKTEKLTHDQGDNGLDLGPLVFSPDAKTLLFVRGNSRNSAGQAANPAQLQQNTDKKIYSLDLESGKSRWFAPGASPTFSPDGKSVAYLMGGAVYFKASADTTDSIEQLFTARGSASMLSFSPDGKYLAFMSGRGDHSYIGLWDFENKKLTYPEASLDFDAYPTWSPDGKRLAYLRIPNILNLLPFTSITEANPWSIRILDLETMKAAEVWKADLGRGSVMVDDLPAQAERLWWTPDGSLVFPWEKTNWMQLYSINPQTREVKHLTPGAGQVEWVHQSFTGNSLLVMHNIGNTERRQVSKLDLSTFELALLSDTTSIDWGAVALADGVAYFSSSWNRPGWPMIQSRGKTKLLAEELFPTAFPKVHSKPESIRIEALDGFESFGQLFLPKDYDPNNKYPAVIFLHGGSRRQMLLGYNYSMYYSHTYATQQYFASQGYIALSLNYRSGIGYGMDFREEDNYGAGGASEVQDVMAAADYLAARPDVDKSRISPWGGSYGGFLTAHALSQAPEKFNVGVDIHGVHNWNNDIPVFASWYAPEKFPEMADLAYKSSPMNYVDNWKDPVLLIHGDDDRNVLFSESVELAEVLRKQGVHVEQIVYPDEVHSFLLHRNWVRTLEAAFEFINKYSLTK</sequence>
<feature type="domain" description="Peptidase S9 prolyl oligopeptidase catalytic" evidence="7">
    <location>
        <begin position="501"/>
        <end position="700"/>
    </location>
</feature>
<dbReference type="PANTHER" id="PTHR42776:SF27">
    <property type="entry name" value="DIPEPTIDYL PEPTIDASE FAMILY MEMBER 6"/>
    <property type="match status" value="1"/>
</dbReference>
<proteinExistence type="predicted"/>
<dbReference type="Pfam" id="PF00326">
    <property type="entry name" value="Peptidase_S9"/>
    <property type="match status" value="1"/>
</dbReference>
<dbReference type="EMBL" id="BAAAFI010000002">
    <property type="protein sequence ID" value="GAA0877380.1"/>
    <property type="molecule type" value="Genomic_DNA"/>
</dbReference>
<accession>A0ABP3Y9F5</accession>
<dbReference type="InterPro" id="IPR029058">
    <property type="entry name" value="AB_hydrolase_fold"/>
</dbReference>
<dbReference type="PANTHER" id="PTHR42776">
    <property type="entry name" value="SERINE PEPTIDASE S9 FAMILY MEMBER"/>
    <property type="match status" value="1"/>
</dbReference>
<dbReference type="Gene3D" id="2.120.10.30">
    <property type="entry name" value="TolB, C-terminal domain"/>
    <property type="match status" value="2"/>
</dbReference>
<keyword evidence="3" id="KW-0007">Acetylation</keyword>
<evidence type="ECO:0000256" key="6">
    <source>
        <dbReference type="ARBA" id="ARBA00045885"/>
    </source>
</evidence>
<evidence type="ECO:0000256" key="4">
    <source>
        <dbReference type="ARBA" id="ARBA00032284"/>
    </source>
</evidence>
<evidence type="ECO:0000256" key="3">
    <source>
        <dbReference type="ARBA" id="ARBA00022990"/>
    </source>
</evidence>
<evidence type="ECO:0000259" key="7">
    <source>
        <dbReference type="Pfam" id="PF00326"/>
    </source>
</evidence>
<dbReference type="Pfam" id="PF07676">
    <property type="entry name" value="PD40"/>
    <property type="match status" value="3"/>
</dbReference>
<evidence type="ECO:0000256" key="1">
    <source>
        <dbReference type="ARBA" id="ARBA00022801"/>
    </source>
</evidence>
<comment type="caution">
    <text evidence="8">The sequence shown here is derived from an EMBL/GenBank/DDBJ whole genome shotgun (WGS) entry which is preliminary data.</text>
</comment>
<evidence type="ECO:0000313" key="8">
    <source>
        <dbReference type="EMBL" id="GAA0877380.1"/>
    </source>
</evidence>
<dbReference type="SUPFAM" id="SSF82171">
    <property type="entry name" value="DPP6 N-terminal domain-like"/>
    <property type="match status" value="1"/>
</dbReference>
<comment type="function">
    <text evidence="6">This enzyme catalyzes the hydrolysis of the N-terminal peptide bond of an N-acetylated peptide to generate an N-acetylated amino acid and a peptide with a free N-terminus. It preferentially cleaves off Ac-Ala, Ac-Met and Ac-Ser. Also, involved in the degradation of oxidized and glycated proteins.</text>
</comment>
<keyword evidence="2" id="KW-0720">Serine protease</keyword>
<dbReference type="Gene3D" id="3.40.50.1820">
    <property type="entry name" value="alpha/beta hydrolase"/>
    <property type="match status" value="1"/>
</dbReference>
<keyword evidence="9" id="KW-1185">Reference proteome</keyword>
<name>A0ABP3Y9F5_9BACT</name>
<evidence type="ECO:0000313" key="9">
    <source>
        <dbReference type="Proteomes" id="UP001500469"/>
    </source>
</evidence>
<organism evidence="8 9">
    <name type="scientific">Algoriphagus jejuensis</name>
    <dbReference type="NCBI Taxonomy" id="419934"/>
    <lineage>
        <taxon>Bacteria</taxon>
        <taxon>Pseudomonadati</taxon>
        <taxon>Bacteroidota</taxon>
        <taxon>Cytophagia</taxon>
        <taxon>Cytophagales</taxon>
        <taxon>Cyclobacteriaceae</taxon>
        <taxon>Algoriphagus</taxon>
    </lineage>
</organism>
<dbReference type="Proteomes" id="UP001500469">
    <property type="component" value="Unassembled WGS sequence"/>
</dbReference>
<dbReference type="InterPro" id="IPR002471">
    <property type="entry name" value="Pept_S9_AS"/>
</dbReference>
<dbReference type="PROSITE" id="PS00708">
    <property type="entry name" value="PRO_ENDOPEP_SER"/>
    <property type="match status" value="1"/>
</dbReference>
<keyword evidence="2" id="KW-0645">Protease</keyword>
<evidence type="ECO:0000256" key="2">
    <source>
        <dbReference type="ARBA" id="ARBA00022825"/>
    </source>
</evidence>
<protein>
    <recommendedName>
        <fullName evidence="5">Acyl-peptide hydrolase</fullName>
    </recommendedName>
    <alternativeName>
        <fullName evidence="4">Acylaminoacyl-peptidase</fullName>
    </alternativeName>
</protein>
<keyword evidence="1" id="KW-0378">Hydrolase</keyword>
<dbReference type="InterPro" id="IPR011659">
    <property type="entry name" value="WD40"/>
</dbReference>
<evidence type="ECO:0000256" key="5">
    <source>
        <dbReference type="ARBA" id="ARBA00032596"/>
    </source>
</evidence>
<reference evidence="9" key="1">
    <citation type="journal article" date="2019" name="Int. J. Syst. Evol. Microbiol.">
        <title>The Global Catalogue of Microorganisms (GCM) 10K type strain sequencing project: providing services to taxonomists for standard genome sequencing and annotation.</title>
        <authorList>
            <consortium name="The Broad Institute Genomics Platform"/>
            <consortium name="The Broad Institute Genome Sequencing Center for Infectious Disease"/>
            <person name="Wu L."/>
            <person name="Ma J."/>
        </authorList>
    </citation>
    <scope>NUCLEOTIDE SEQUENCE [LARGE SCALE GENOMIC DNA]</scope>
    <source>
        <strain evidence="9">JCM 16112</strain>
    </source>
</reference>
<gene>
    <name evidence="8" type="ORF">GCM10009119_03480</name>
</gene>
<dbReference type="SUPFAM" id="SSF53474">
    <property type="entry name" value="alpha/beta-Hydrolases"/>
    <property type="match status" value="1"/>
</dbReference>
<dbReference type="InterPro" id="IPR011042">
    <property type="entry name" value="6-blade_b-propeller_TolB-like"/>
</dbReference>
<dbReference type="InterPro" id="IPR001375">
    <property type="entry name" value="Peptidase_S9_cat"/>
</dbReference>